<feature type="compositionally biased region" description="Basic and acidic residues" evidence="1">
    <location>
        <begin position="58"/>
        <end position="73"/>
    </location>
</feature>
<gene>
    <name evidence="2" type="ORF">COEREDRAFT_90025</name>
</gene>
<keyword evidence="3" id="KW-1185">Reference proteome</keyword>
<evidence type="ECO:0000256" key="1">
    <source>
        <dbReference type="SAM" id="MobiDB-lite"/>
    </source>
</evidence>
<dbReference type="EMBL" id="KZ303565">
    <property type="protein sequence ID" value="PIA12833.1"/>
    <property type="molecule type" value="Genomic_DNA"/>
</dbReference>
<sequence length="201" mass="21998">MNYYLFELLECSIISTFLISQGYIIYAEGDKSDAKESDSKYTISDSESDSKYTISDSESVKELDSESESKKSNLDSTSDSDSEFSLSNLEIKSNEKEKLENKENLRTFGDKESTADFIEATGNKLSEGFFIGIEASSLYLSNKIKSQPGKVLTLVGGTAIGAAGYGIGVSSTKVIANNMRNTKADFKDPDYPPSPTEIKMI</sequence>
<proteinExistence type="predicted"/>
<dbReference type="AlphaFoldDB" id="A0A2G5B1E7"/>
<accession>A0A2G5B1E7</accession>
<name>A0A2G5B1E7_COERN</name>
<organism evidence="2 3">
    <name type="scientific">Coemansia reversa (strain ATCC 12441 / NRRL 1564)</name>
    <dbReference type="NCBI Taxonomy" id="763665"/>
    <lineage>
        <taxon>Eukaryota</taxon>
        <taxon>Fungi</taxon>
        <taxon>Fungi incertae sedis</taxon>
        <taxon>Zoopagomycota</taxon>
        <taxon>Kickxellomycotina</taxon>
        <taxon>Kickxellomycetes</taxon>
        <taxon>Kickxellales</taxon>
        <taxon>Kickxellaceae</taxon>
        <taxon>Coemansia</taxon>
    </lineage>
</organism>
<reference evidence="2 3" key="1">
    <citation type="journal article" date="2015" name="Genome Biol. Evol.">
        <title>Phylogenomic analyses indicate that early fungi evolved digesting cell walls of algal ancestors of land plants.</title>
        <authorList>
            <person name="Chang Y."/>
            <person name="Wang S."/>
            <person name="Sekimoto S."/>
            <person name="Aerts A.L."/>
            <person name="Choi C."/>
            <person name="Clum A."/>
            <person name="LaButti K.M."/>
            <person name="Lindquist E.A."/>
            <person name="Yee Ngan C."/>
            <person name="Ohm R.A."/>
            <person name="Salamov A.A."/>
            <person name="Grigoriev I.V."/>
            <person name="Spatafora J.W."/>
            <person name="Berbee M.L."/>
        </authorList>
    </citation>
    <scope>NUCLEOTIDE SEQUENCE [LARGE SCALE GENOMIC DNA]</scope>
    <source>
        <strain evidence="2 3">NRRL 1564</strain>
    </source>
</reference>
<evidence type="ECO:0000313" key="2">
    <source>
        <dbReference type="EMBL" id="PIA12833.1"/>
    </source>
</evidence>
<evidence type="ECO:0000313" key="3">
    <source>
        <dbReference type="Proteomes" id="UP000242474"/>
    </source>
</evidence>
<feature type="region of interest" description="Disordered" evidence="1">
    <location>
        <begin position="32"/>
        <end position="87"/>
    </location>
</feature>
<feature type="compositionally biased region" description="Low complexity" evidence="1">
    <location>
        <begin position="74"/>
        <end position="87"/>
    </location>
</feature>
<dbReference type="Proteomes" id="UP000242474">
    <property type="component" value="Unassembled WGS sequence"/>
</dbReference>
<protein>
    <submittedName>
        <fullName evidence="2">Uncharacterized protein</fullName>
    </submittedName>
</protein>